<dbReference type="EMBL" id="LSRX01000290">
    <property type="protein sequence ID" value="OLQ01477.1"/>
    <property type="molecule type" value="Genomic_DNA"/>
</dbReference>
<dbReference type="Proteomes" id="UP000186817">
    <property type="component" value="Unassembled WGS sequence"/>
</dbReference>
<accession>A0A1Q9C2Z4</accession>
<evidence type="ECO:0000313" key="2">
    <source>
        <dbReference type="EMBL" id="OLP77281.1"/>
    </source>
</evidence>
<dbReference type="AlphaFoldDB" id="A0A1Q9C2Z4"/>
<evidence type="ECO:0000256" key="1">
    <source>
        <dbReference type="SAM" id="MobiDB-lite"/>
    </source>
</evidence>
<name>A0A1Q9C2Z4_SYMMI</name>
<evidence type="ECO:0000313" key="3">
    <source>
        <dbReference type="EMBL" id="OLQ01477.1"/>
    </source>
</evidence>
<organism evidence="2 4">
    <name type="scientific">Symbiodinium microadriaticum</name>
    <name type="common">Dinoflagellate</name>
    <name type="synonym">Zooxanthella microadriatica</name>
    <dbReference type="NCBI Taxonomy" id="2951"/>
    <lineage>
        <taxon>Eukaryota</taxon>
        <taxon>Sar</taxon>
        <taxon>Alveolata</taxon>
        <taxon>Dinophyceae</taxon>
        <taxon>Suessiales</taxon>
        <taxon>Symbiodiniaceae</taxon>
        <taxon>Symbiodinium</taxon>
    </lineage>
</organism>
<comment type="caution">
    <text evidence="2">The sequence shown here is derived from an EMBL/GenBank/DDBJ whole genome shotgun (WGS) entry which is preliminary data.</text>
</comment>
<reference evidence="2 4" key="1">
    <citation type="submission" date="2016-02" db="EMBL/GenBank/DDBJ databases">
        <title>Genome analysis of coral dinoflagellate symbionts highlights evolutionary adaptations to a symbiotic lifestyle.</title>
        <authorList>
            <person name="Aranda M."/>
            <person name="Li Y."/>
            <person name="Liew Y.J."/>
            <person name="Baumgarten S."/>
            <person name="Simakov O."/>
            <person name="Wilson M."/>
            <person name="Piel J."/>
            <person name="Ashoor H."/>
            <person name="Bougouffa S."/>
            <person name="Bajic V.B."/>
            <person name="Ryu T."/>
            <person name="Ravasi T."/>
            <person name="Bayer T."/>
            <person name="Micklem G."/>
            <person name="Kim H."/>
            <person name="Bhak J."/>
            <person name="Lajeunesse T.C."/>
            <person name="Voolstra C.R."/>
        </authorList>
    </citation>
    <scope>NUCLEOTIDE SEQUENCE [LARGE SCALE GENOMIC DNA]</scope>
    <source>
        <strain evidence="2 4">CCMP2467</strain>
    </source>
</reference>
<protein>
    <submittedName>
        <fullName evidence="2">Uncharacterized protein</fullName>
    </submittedName>
</protein>
<dbReference type="OrthoDB" id="411885at2759"/>
<sequence length="341" mass="37885">MVEIVWYGGALNAAVLQLQAGAQITKVHTLCQESEVRALARVRYFDHFLPVTPISDFTKASFQWSPMSETMLAGTADSQDDFKWVLNWGLKELGVAVLALVLPVAPDDSVLRTIVNPESGFRSAVKMFHFESFSPFSDVCWGVIVYKSGQDNHKVLAMMEKACKTQSRDVSYIPSPGSPSSTLQIFNCEAPTPQSRDDNEVAEAEECDGEKRRDKNKRRLDAANLLKQVRKEHGDSEQTWYADASNSIKKARCSQTPPRLRSSSDAMMSTSDGFHMLGLQEYLGWLGWKKSNIKLHLVEPRKAAVDIVAKTPPKEIMDIVLQTALALDVFGKGSSETLGRL</sequence>
<keyword evidence="4" id="KW-1185">Reference proteome</keyword>
<feature type="region of interest" description="Disordered" evidence="1">
    <location>
        <begin position="189"/>
        <end position="215"/>
    </location>
</feature>
<dbReference type="EMBL" id="LSRX01001800">
    <property type="protein sequence ID" value="OLP77281.1"/>
    <property type="molecule type" value="Genomic_DNA"/>
</dbReference>
<evidence type="ECO:0000313" key="4">
    <source>
        <dbReference type="Proteomes" id="UP000186817"/>
    </source>
</evidence>
<gene>
    <name evidence="3" type="ORF">AK812_SmicGene15775</name>
    <name evidence="2" type="ORF">AK812_SmicGene42674</name>
</gene>
<proteinExistence type="predicted"/>